<dbReference type="EMBL" id="JBHTBW010000087">
    <property type="protein sequence ID" value="MFC7443490.1"/>
    <property type="molecule type" value="Genomic_DNA"/>
</dbReference>
<sequence>MEKTIDLKTVKLIVEVVLLRKFDDVDQETIDEIMSEIENRFSQFG</sequence>
<evidence type="ECO:0000313" key="1">
    <source>
        <dbReference type="EMBL" id="MFC7443490.1"/>
    </source>
</evidence>
<dbReference type="RefSeq" id="WP_379867821.1">
    <property type="nucleotide sequence ID" value="NZ_JBHTBW010000087.1"/>
</dbReference>
<dbReference type="Proteomes" id="UP001596500">
    <property type="component" value="Unassembled WGS sequence"/>
</dbReference>
<keyword evidence="2" id="KW-1185">Reference proteome</keyword>
<proteinExistence type="predicted"/>
<evidence type="ECO:0000313" key="2">
    <source>
        <dbReference type="Proteomes" id="UP001596500"/>
    </source>
</evidence>
<protein>
    <submittedName>
        <fullName evidence="1">Uncharacterized protein</fullName>
    </submittedName>
</protein>
<comment type="caution">
    <text evidence="1">The sequence shown here is derived from an EMBL/GenBank/DDBJ whole genome shotgun (WGS) entry which is preliminary data.</text>
</comment>
<accession>A0ABW2RR96</accession>
<organism evidence="1 2">
    <name type="scientific">Laceyella putida</name>
    <dbReference type="NCBI Taxonomy" id="110101"/>
    <lineage>
        <taxon>Bacteria</taxon>
        <taxon>Bacillati</taxon>
        <taxon>Bacillota</taxon>
        <taxon>Bacilli</taxon>
        <taxon>Bacillales</taxon>
        <taxon>Thermoactinomycetaceae</taxon>
        <taxon>Laceyella</taxon>
    </lineage>
</organism>
<name>A0ABW2RR96_9BACL</name>
<gene>
    <name evidence="1" type="ORF">ACFQNG_20740</name>
</gene>
<reference evidence="2" key="1">
    <citation type="journal article" date="2019" name="Int. J. Syst. Evol. Microbiol.">
        <title>The Global Catalogue of Microorganisms (GCM) 10K type strain sequencing project: providing services to taxonomists for standard genome sequencing and annotation.</title>
        <authorList>
            <consortium name="The Broad Institute Genomics Platform"/>
            <consortium name="The Broad Institute Genome Sequencing Center for Infectious Disease"/>
            <person name="Wu L."/>
            <person name="Ma J."/>
        </authorList>
    </citation>
    <scope>NUCLEOTIDE SEQUENCE [LARGE SCALE GENOMIC DNA]</scope>
    <source>
        <strain evidence="2">CGMCC 1.12942</strain>
    </source>
</reference>